<dbReference type="SMART" id="SM01155">
    <property type="entry name" value="DUF1713"/>
    <property type="match status" value="1"/>
</dbReference>
<feature type="domain" description="Ribosomal protein mS38 C-terminal" evidence="2">
    <location>
        <begin position="95"/>
        <end position="128"/>
    </location>
</feature>
<evidence type="ECO:0000256" key="1">
    <source>
        <dbReference type="SAM" id="MobiDB-lite"/>
    </source>
</evidence>
<organism evidence="3 4">
    <name type="scientific">Maudiozyma saulgeensis</name>
    <dbReference type="NCBI Taxonomy" id="1789683"/>
    <lineage>
        <taxon>Eukaryota</taxon>
        <taxon>Fungi</taxon>
        <taxon>Dikarya</taxon>
        <taxon>Ascomycota</taxon>
        <taxon>Saccharomycotina</taxon>
        <taxon>Saccharomycetes</taxon>
        <taxon>Saccharomycetales</taxon>
        <taxon>Saccharomycetaceae</taxon>
        <taxon>Maudiozyma</taxon>
    </lineage>
</organism>
<dbReference type="OrthoDB" id="10411880at2759"/>
<dbReference type="Proteomes" id="UP000196158">
    <property type="component" value="Unassembled WGS sequence"/>
</dbReference>
<gene>
    <name evidence="3" type="ORF">KASA_0O04829G</name>
</gene>
<dbReference type="InterPro" id="IPR013177">
    <property type="entry name" value="Ribosomal_mS38_C"/>
</dbReference>
<dbReference type="EMBL" id="FXLY01000004">
    <property type="protein sequence ID" value="SMN19879.1"/>
    <property type="molecule type" value="Genomic_DNA"/>
</dbReference>
<evidence type="ECO:0000313" key="4">
    <source>
        <dbReference type="Proteomes" id="UP000196158"/>
    </source>
</evidence>
<evidence type="ECO:0000313" key="3">
    <source>
        <dbReference type="EMBL" id="SMN19879.1"/>
    </source>
</evidence>
<dbReference type="AlphaFoldDB" id="A0A1X7R314"/>
<dbReference type="Pfam" id="PF08213">
    <property type="entry name" value="COX24_C"/>
    <property type="match status" value="1"/>
</dbReference>
<name>A0A1X7R314_9SACH</name>
<sequence>MLKSGWQRMTSHMAQLRINHVRQLSHQVNNSIKLNRFPLINGNIVTGGSSMNNFQNLNKIKNCVPEIQFVNEKDLIRSITQIGDILPTVEDNGMLLDSVLRKRRKKMKKHKLRKRRRKERAEKRKLSQGR</sequence>
<proteinExistence type="predicted"/>
<feature type="compositionally biased region" description="Basic residues" evidence="1">
    <location>
        <begin position="101"/>
        <end position="118"/>
    </location>
</feature>
<accession>A0A1X7R314</accession>
<evidence type="ECO:0000259" key="2">
    <source>
        <dbReference type="SMART" id="SM01155"/>
    </source>
</evidence>
<protein>
    <recommendedName>
        <fullName evidence="2">Ribosomal protein mS38 C-terminal domain-containing protein</fullName>
    </recommendedName>
</protein>
<reference evidence="3 4" key="1">
    <citation type="submission" date="2017-04" db="EMBL/GenBank/DDBJ databases">
        <authorList>
            <person name="Afonso C.L."/>
            <person name="Miller P.J."/>
            <person name="Scott M.A."/>
            <person name="Spackman E."/>
            <person name="Goraichik I."/>
            <person name="Dimitrov K.M."/>
            <person name="Suarez D.L."/>
            <person name="Swayne D.E."/>
        </authorList>
    </citation>
    <scope>NUCLEOTIDE SEQUENCE [LARGE SCALE GENOMIC DNA]</scope>
</reference>
<keyword evidence="4" id="KW-1185">Reference proteome</keyword>
<feature type="compositionally biased region" description="Basic and acidic residues" evidence="1">
    <location>
        <begin position="119"/>
        <end position="130"/>
    </location>
</feature>
<feature type="region of interest" description="Disordered" evidence="1">
    <location>
        <begin position="100"/>
        <end position="130"/>
    </location>
</feature>